<reference evidence="8" key="1">
    <citation type="journal article" date="2021" name="PeerJ">
        <title>Extensive microbial diversity within the chicken gut microbiome revealed by metagenomics and culture.</title>
        <authorList>
            <person name="Gilroy R."/>
            <person name="Ravi A."/>
            <person name="Getino M."/>
            <person name="Pursley I."/>
            <person name="Horton D.L."/>
            <person name="Alikhan N.F."/>
            <person name="Baker D."/>
            <person name="Gharbi K."/>
            <person name="Hall N."/>
            <person name="Watson M."/>
            <person name="Adriaenssens E.M."/>
            <person name="Foster-Nyarko E."/>
            <person name="Jarju S."/>
            <person name="Secka A."/>
            <person name="Antonio M."/>
            <person name="Oren A."/>
            <person name="Chaudhuri R.R."/>
            <person name="La Ragione R."/>
            <person name="Hildebrand F."/>
            <person name="Pallen M.J."/>
        </authorList>
    </citation>
    <scope>NUCLEOTIDE SEQUENCE</scope>
    <source>
        <strain evidence="8">1719</strain>
    </source>
</reference>
<dbReference type="SUPFAM" id="SSF51445">
    <property type="entry name" value="(Trans)glycosidases"/>
    <property type="match status" value="1"/>
</dbReference>
<dbReference type="GO" id="GO:0016139">
    <property type="term" value="P:glycoside catabolic process"/>
    <property type="evidence" value="ECO:0007669"/>
    <property type="project" value="TreeGrafter"/>
</dbReference>
<protein>
    <recommendedName>
        <fullName evidence="3">alpha-L-fucosidase</fullName>
        <ecNumber evidence="3">3.2.1.51</ecNumber>
    </recommendedName>
</protein>
<dbReference type="InterPro" id="IPR057739">
    <property type="entry name" value="Glyco_hydro_29_N"/>
</dbReference>
<dbReference type="GO" id="GO:0004560">
    <property type="term" value="F:alpha-L-fucosidase activity"/>
    <property type="evidence" value="ECO:0007669"/>
    <property type="project" value="InterPro"/>
</dbReference>
<comment type="similarity">
    <text evidence="2">Belongs to the glycosyl hydrolase 29 family.</text>
</comment>
<evidence type="ECO:0000256" key="5">
    <source>
        <dbReference type="ARBA" id="ARBA00022801"/>
    </source>
</evidence>
<feature type="domain" description="Glycoside hydrolase family 29 N-terminal" evidence="7">
    <location>
        <begin position="39"/>
        <end position="387"/>
    </location>
</feature>
<dbReference type="InterPro" id="IPR017853">
    <property type="entry name" value="GH"/>
</dbReference>
<dbReference type="InterPro" id="IPR000933">
    <property type="entry name" value="Glyco_hydro_29"/>
</dbReference>
<dbReference type="Gene3D" id="2.60.40.1180">
    <property type="entry name" value="Golgi alpha-mannosidase II"/>
    <property type="match status" value="1"/>
</dbReference>
<dbReference type="EC" id="3.2.1.51" evidence="3"/>
<dbReference type="PANTHER" id="PTHR10030:SF37">
    <property type="entry name" value="ALPHA-L-FUCOSIDASE-RELATED"/>
    <property type="match status" value="1"/>
</dbReference>
<evidence type="ECO:0000256" key="4">
    <source>
        <dbReference type="ARBA" id="ARBA00022729"/>
    </source>
</evidence>
<evidence type="ECO:0000256" key="1">
    <source>
        <dbReference type="ARBA" id="ARBA00004071"/>
    </source>
</evidence>
<evidence type="ECO:0000256" key="6">
    <source>
        <dbReference type="ARBA" id="ARBA00023295"/>
    </source>
</evidence>
<sequence>MTVMLKRNCLIGFLFFFTLYNVHAQWTGLKEKPSSYKEVKYGSITPKDRQDDAMRRFRAYGLGQFIHWGIYSIAGNEWEGVSARGGAAAPEWIRSWRGPSAPENWTEIYDNLYKEFDPVDFDASKWAKQAKEMGVKYLIFTTKHHDGFAMWPTKYSDYNITNTPFKRDIVKEVVDAYHAVGIDVYLYFSVLEWNNPNYFYKAPETKEEEERFNKFLNYTKNQLFELLDNYPEVKGLWFDGTWDEAWKSAYKFTYNLEIELREKKPGLIIGSRFRNDEYGSRHFDSNGNLLGDYEQGWERKLPEDISWLAGNDWEGIMTLPPNGWGFMKDWSGLYVKTADDILEMLMKSVSMNGNFVVNFGPDGLGNMHPGEQALAKEVGDWMAVNKEAVYGVTDCSYPKTPYGYYTQKENTVYLSVFNRPVNNLIRVKVAKDSKLAPAHATILGEGRELPVKHADIGLDLDRFTYFDFRLPSSFHPKRAFVIKMKLIDSTSKAERLMDAKM</sequence>
<dbReference type="AlphaFoldDB" id="A0A9D1W6N6"/>
<evidence type="ECO:0000313" key="8">
    <source>
        <dbReference type="EMBL" id="HIX53448.1"/>
    </source>
</evidence>
<dbReference type="Gene3D" id="3.20.20.80">
    <property type="entry name" value="Glycosidases"/>
    <property type="match status" value="1"/>
</dbReference>
<dbReference type="EMBL" id="DXEZ01000006">
    <property type="protein sequence ID" value="HIX53448.1"/>
    <property type="molecule type" value="Genomic_DNA"/>
</dbReference>
<dbReference type="PRINTS" id="PR00741">
    <property type="entry name" value="GLHYDRLASE29"/>
</dbReference>
<evidence type="ECO:0000313" key="9">
    <source>
        <dbReference type="Proteomes" id="UP000824156"/>
    </source>
</evidence>
<gene>
    <name evidence="8" type="ORF">H9853_00340</name>
</gene>
<evidence type="ECO:0000259" key="7">
    <source>
        <dbReference type="Pfam" id="PF01120"/>
    </source>
</evidence>
<accession>A0A9D1W6N6</accession>
<dbReference type="GO" id="GO:0006004">
    <property type="term" value="P:fucose metabolic process"/>
    <property type="evidence" value="ECO:0007669"/>
    <property type="project" value="InterPro"/>
</dbReference>
<reference evidence="8" key="2">
    <citation type="submission" date="2021-04" db="EMBL/GenBank/DDBJ databases">
        <authorList>
            <person name="Gilroy R."/>
        </authorList>
    </citation>
    <scope>NUCLEOTIDE SEQUENCE</scope>
    <source>
        <strain evidence="8">1719</strain>
    </source>
</reference>
<evidence type="ECO:0000256" key="2">
    <source>
        <dbReference type="ARBA" id="ARBA00007951"/>
    </source>
</evidence>
<comment type="function">
    <text evidence="1">Alpha-L-fucosidase is responsible for hydrolyzing the alpha-1,6-linked fucose joined to the reducing-end N-acetylglucosamine of the carbohydrate moieties of glycoproteins.</text>
</comment>
<dbReference type="InterPro" id="IPR016286">
    <property type="entry name" value="FUC_metazoa-typ"/>
</dbReference>
<keyword evidence="6" id="KW-0326">Glycosidase</keyword>
<keyword evidence="5" id="KW-0378">Hydrolase</keyword>
<evidence type="ECO:0000256" key="3">
    <source>
        <dbReference type="ARBA" id="ARBA00012662"/>
    </source>
</evidence>
<name>A0A9D1W6N6_9SPHI</name>
<dbReference type="Proteomes" id="UP000824156">
    <property type="component" value="Unassembled WGS sequence"/>
</dbReference>
<dbReference type="InterPro" id="IPR013780">
    <property type="entry name" value="Glyco_hydro_b"/>
</dbReference>
<keyword evidence="4" id="KW-0732">Signal</keyword>
<dbReference type="SMART" id="SM00812">
    <property type="entry name" value="Alpha_L_fucos"/>
    <property type="match status" value="1"/>
</dbReference>
<dbReference type="Pfam" id="PF01120">
    <property type="entry name" value="Alpha_L_fucos"/>
    <property type="match status" value="1"/>
</dbReference>
<dbReference type="GO" id="GO:0005764">
    <property type="term" value="C:lysosome"/>
    <property type="evidence" value="ECO:0007669"/>
    <property type="project" value="TreeGrafter"/>
</dbReference>
<proteinExistence type="inferred from homology"/>
<dbReference type="PANTHER" id="PTHR10030">
    <property type="entry name" value="ALPHA-L-FUCOSIDASE"/>
    <property type="match status" value="1"/>
</dbReference>
<organism evidence="8 9">
    <name type="scientific">Candidatus Sphingobacterium stercoripullorum</name>
    <dbReference type="NCBI Taxonomy" id="2838759"/>
    <lineage>
        <taxon>Bacteria</taxon>
        <taxon>Pseudomonadati</taxon>
        <taxon>Bacteroidota</taxon>
        <taxon>Sphingobacteriia</taxon>
        <taxon>Sphingobacteriales</taxon>
        <taxon>Sphingobacteriaceae</taxon>
        <taxon>Sphingobacterium</taxon>
    </lineage>
</organism>
<comment type="caution">
    <text evidence="8">The sequence shown here is derived from an EMBL/GenBank/DDBJ whole genome shotgun (WGS) entry which is preliminary data.</text>
</comment>